<evidence type="ECO:0000256" key="1">
    <source>
        <dbReference type="ARBA" id="ARBA00022737"/>
    </source>
</evidence>
<keyword evidence="2 3" id="KW-0040">ANK repeat</keyword>
<feature type="repeat" description="ANK" evidence="3">
    <location>
        <begin position="348"/>
        <end position="381"/>
    </location>
</feature>
<sequence length="815" mass="92883">MSLQQAERKLGPKKMAIMCTSVIENIRDHELSRCLSIGDWDQCYTFLYNYCMSGGSLNIRDGHTKESFLHILADYTHLYLSASATRIFYILCVKIDMDYVDVNGDTALHKVVRVPGSWRAIVALMRCGANPLIKNKAGRTPEEEILHLKTVGYEENLHWLRKFLPGLWAAVLSRQPDPVLVERLLRYWCRTAKMEGTEPRNLKCVMHMLNAPLDFVCIVEQYENTNEMALSMLSGKAFMVDHWKKTKESVSSVDVNTKDHSYQFHYREYPTAPRPLVAAVWEMDDFDLMKAFMNLNPDLLVKYTFESEASSQPKPLFFQLVNPKSRPHNEAITAHILTSVNLNTRTVEGRTILMEAMYNGETEGIIRTILNAGVNLAARDGLGKTARDHADILKRSDYRNLIDSRVTELIHAGDASTIETFVLQQYPYVCQNISKLQIMNMLRQQRMRKMVEILKNNSCTQNTVQKLFALAQSGNKVQFTKLLTRNFGPCRDKAGRSLLHFAIQHSCSSLTANLEDEVLYRNSQNQSESRLSPSSSSSEIGTEETYLLSDRLILADNSSGSQGQINERDKKVYKIGKCQGRLCKLMKRHGWKPQIFCPCDFQPDPVGIVRHLVNEFPYMLDLQNAFGQTPLHYAYIYTAPQEIFHILEKAGSRKDVKDVFDFEPKDYSKELCGNQTFNVRRKMTVELDLEIFLEETNFKESFHKAVVNGNIETVKKLVLPLLDLGGSHKFSGILFDCLDMGRFDIVAYLLDVGFPHDVTKQYESCNPDNPMCAMMECSHAVTTLRQRAEDTGAVEVASLIDKLQNNESQEIINIG</sequence>
<dbReference type="PROSITE" id="PS50088">
    <property type="entry name" value="ANK_REPEAT"/>
    <property type="match status" value="1"/>
</dbReference>
<dbReference type="SUPFAM" id="SSF48403">
    <property type="entry name" value="Ankyrin repeat"/>
    <property type="match status" value="2"/>
</dbReference>
<reference evidence="4 5" key="1">
    <citation type="journal article" date="2021" name="Elife">
        <title>Chloroplast acquisition without the gene transfer in kleptoplastic sea slugs, Plakobranchus ocellatus.</title>
        <authorList>
            <person name="Maeda T."/>
            <person name="Takahashi S."/>
            <person name="Yoshida T."/>
            <person name="Shimamura S."/>
            <person name="Takaki Y."/>
            <person name="Nagai Y."/>
            <person name="Toyoda A."/>
            <person name="Suzuki Y."/>
            <person name="Arimoto A."/>
            <person name="Ishii H."/>
            <person name="Satoh N."/>
            <person name="Nishiyama T."/>
            <person name="Hasebe M."/>
            <person name="Maruyama T."/>
            <person name="Minagawa J."/>
            <person name="Obokata J."/>
            <person name="Shigenobu S."/>
        </authorList>
    </citation>
    <scope>NUCLEOTIDE SEQUENCE [LARGE SCALE GENOMIC DNA]</scope>
</reference>
<dbReference type="Gene3D" id="1.25.40.20">
    <property type="entry name" value="Ankyrin repeat-containing domain"/>
    <property type="match status" value="3"/>
</dbReference>
<dbReference type="Proteomes" id="UP000735302">
    <property type="component" value="Unassembled WGS sequence"/>
</dbReference>
<dbReference type="SMART" id="SM00248">
    <property type="entry name" value="ANK"/>
    <property type="match status" value="5"/>
</dbReference>
<name>A0AAV3Z1Z9_9GAST</name>
<gene>
    <name evidence="4" type="ORF">PoB_001513800</name>
</gene>
<dbReference type="InterPro" id="IPR051637">
    <property type="entry name" value="Ank_repeat_dom-contain_49"/>
</dbReference>
<keyword evidence="1" id="KW-0677">Repeat</keyword>
<dbReference type="InterPro" id="IPR036770">
    <property type="entry name" value="Ankyrin_rpt-contain_sf"/>
</dbReference>
<dbReference type="InterPro" id="IPR002110">
    <property type="entry name" value="Ankyrin_rpt"/>
</dbReference>
<evidence type="ECO:0000256" key="2">
    <source>
        <dbReference type="ARBA" id="ARBA00023043"/>
    </source>
</evidence>
<evidence type="ECO:0000256" key="3">
    <source>
        <dbReference type="PROSITE-ProRule" id="PRU00023"/>
    </source>
</evidence>
<protein>
    <submittedName>
        <fullName evidence="4">Ankyrin-1-like</fullName>
    </submittedName>
</protein>
<evidence type="ECO:0000313" key="5">
    <source>
        <dbReference type="Proteomes" id="UP000735302"/>
    </source>
</evidence>
<dbReference type="AlphaFoldDB" id="A0AAV3Z1Z9"/>
<dbReference type="PANTHER" id="PTHR24180:SF45">
    <property type="entry name" value="POLY [ADP-RIBOSE] POLYMERASE TANKYRASE"/>
    <property type="match status" value="1"/>
</dbReference>
<dbReference type="EMBL" id="BLXT01001860">
    <property type="protein sequence ID" value="GFN88632.1"/>
    <property type="molecule type" value="Genomic_DNA"/>
</dbReference>
<accession>A0AAV3Z1Z9</accession>
<comment type="caution">
    <text evidence="4">The sequence shown here is derived from an EMBL/GenBank/DDBJ whole genome shotgun (WGS) entry which is preliminary data.</text>
</comment>
<proteinExistence type="predicted"/>
<organism evidence="4 5">
    <name type="scientific">Plakobranchus ocellatus</name>
    <dbReference type="NCBI Taxonomy" id="259542"/>
    <lineage>
        <taxon>Eukaryota</taxon>
        <taxon>Metazoa</taxon>
        <taxon>Spiralia</taxon>
        <taxon>Lophotrochozoa</taxon>
        <taxon>Mollusca</taxon>
        <taxon>Gastropoda</taxon>
        <taxon>Heterobranchia</taxon>
        <taxon>Euthyneura</taxon>
        <taxon>Panpulmonata</taxon>
        <taxon>Sacoglossa</taxon>
        <taxon>Placobranchoidea</taxon>
        <taxon>Plakobranchidae</taxon>
        <taxon>Plakobranchus</taxon>
    </lineage>
</organism>
<keyword evidence="5" id="KW-1185">Reference proteome</keyword>
<dbReference type="PROSITE" id="PS50297">
    <property type="entry name" value="ANK_REP_REGION"/>
    <property type="match status" value="1"/>
</dbReference>
<dbReference type="PANTHER" id="PTHR24180">
    <property type="entry name" value="CYCLIN-DEPENDENT KINASE INHIBITOR 2C-RELATED"/>
    <property type="match status" value="1"/>
</dbReference>
<evidence type="ECO:0000313" key="4">
    <source>
        <dbReference type="EMBL" id="GFN88632.1"/>
    </source>
</evidence>